<gene>
    <name evidence="7 8" type="primary">ispD</name>
    <name evidence="8" type="ORF">RM552_00375</name>
</gene>
<dbReference type="Gene3D" id="3.90.550.10">
    <property type="entry name" value="Spore Coat Polysaccharide Biosynthesis Protein SpsA, Chain A"/>
    <property type="match status" value="1"/>
</dbReference>
<comment type="catalytic activity">
    <reaction evidence="1 7">
        <text>2-C-methyl-D-erythritol 4-phosphate + CTP + H(+) = 4-CDP-2-C-methyl-D-erythritol + diphosphate</text>
        <dbReference type="Rhea" id="RHEA:13429"/>
        <dbReference type="ChEBI" id="CHEBI:15378"/>
        <dbReference type="ChEBI" id="CHEBI:33019"/>
        <dbReference type="ChEBI" id="CHEBI:37563"/>
        <dbReference type="ChEBI" id="CHEBI:57823"/>
        <dbReference type="ChEBI" id="CHEBI:58262"/>
        <dbReference type="EC" id="2.7.7.60"/>
    </reaction>
</comment>
<keyword evidence="4 7" id="KW-0808">Transferase</keyword>
<dbReference type="CDD" id="cd02516">
    <property type="entry name" value="CDP-ME_synthetase"/>
    <property type="match status" value="1"/>
</dbReference>
<dbReference type="PROSITE" id="PS01295">
    <property type="entry name" value="ISPD"/>
    <property type="match status" value="1"/>
</dbReference>
<evidence type="ECO:0000256" key="2">
    <source>
        <dbReference type="ARBA" id="ARBA00004787"/>
    </source>
</evidence>
<evidence type="ECO:0000256" key="3">
    <source>
        <dbReference type="ARBA" id="ARBA00009789"/>
    </source>
</evidence>
<dbReference type="InterPro" id="IPR050088">
    <property type="entry name" value="IspD/TarI_cytidylyltransf_bact"/>
</dbReference>
<dbReference type="InterPro" id="IPR001228">
    <property type="entry name" value="IspD"/>
</dbReference>
<dbReference type="SUPFAM" id="SSF53448">
    <property type="entry name" value="Nucleotide-diphospho-sugar transferases"/>
    <property type="match status" value="1"/>
</dbReference>
<keyword evidence="5 7" id="KW-0548">Nucleotidyltransferase</keyword>
<dbReference type="InterPro" id="IPR018294">
    <property type="entry name" value="ISPD_synthase_CS"/>
</dbReference>
<feature type="site" description="Positions MEP for the nucleophilic attack" evidence="7">
    <location>
        <position position="218"/>
    </location>
</feature>
<dbReference type="HAMAP" id="MF_00108">
    <property type="entry name" value="IspD"/>
    <property type="match status" value="1"/>
</dbReference>
<dbReference type="InterPro" id="IPR034683">
    <property type="entry name" value="IspD/TarI"/>
</dbReference>
<evidence type="ECO:0000256" key="6">
    <source>
        <dbReference type="ARBA" id="ARBA00023229"/>
    </source>
</evidence>
<accession>A0ABU2ZL07</accession>
<evidence type="ECO:0000313" key="8">
    <source>
        <dbReference type="EMBL" id="MDT0593293.1"/>
    </source>
</evidence>
<organism evidence="8 9">
    <name type="scientific">Glaciecola petra</name>
    <dbReference type="NCBI Taxonomy" id="3075602"/>
    <lineage>
        <taxon>Bacteria</taxon>
        <taxon>Pseudomonadati</taxon>
        <taxon>Pseudomonadota</taxon>
        <taxon>Gammaproteobacteria</taxon>
        <taxon>Alteromonadales</taxon>
        <taxon>Alteromonadaceae</taxon>
        <taxon>Glaciecola</taxon>
    </lineage>
</organism>
<feature type="site" description="Positions MEP for the nucleophilic attack" evidence="7">
    <location>
        <position position="162"/>
    </location>
</feature>
<name>A0ABU2ZL07_9ALTE</name>
<feature type="site" description="Transition state stabilizer" evidence="7">
    <location>
        <position position="26"/>
    </location>
</feature>
<dbReference type="InterPro" id="IPR029044">
    <property type="entry name" value="Nucleotide-diphossugar_trans"/>
</dbReference>
<keyword evidence="6 7" id="KW-0414">Isoprene biosynthesis</keyword>
<evidence type="ECO:0000313" key="9">
    <source>
        <dbReference type="Proteomes" id="UP001253545"/>
    </source>
</evidence>
<comment type="pathway">
    <text evidence="2 7">Isoprenoid biosynthesis; isopentenyl diphosphate biosynthesis via DXP pathway; isopentenyl diphosphate from 1-deoxy-D-xylulose 5-phosphate: step 2/6.</text>
</comment>
<dbReference type="Proteomes" id="UP001253545">
    <property type="component" value="Unassembled WGS sequence"/>
</dbReference>
<dbReference type="NCBIfam" id="TIGR00453">
    <property type="entry name" value="ispD"/>
    <property type="match status" value="1"/>
</dbReference>
<comment type="function">
    <text evidence="7">Catalyzes the formation of 4-diphosphocytidyl-2-C-methyl-D-erythritol from CTP and 2-C-methyl-D-erythritol 4-phosphate (MEP).</text>
</comment>
<evidence type="ECO:0000256" key="7">
    <source>
        <dbReference type="HAMAP-Rule" id="MF_00108"/>
    </source>
</evidence>
<evidence type="ECO:0000256" key="4">
    <source>
        <dbReference type="ARBA" id="ARBA00022679"/>
    </source>
</evidence>
<dbReference type="PANTHER" id="PTHR32125">
    <property type="entry name" value="2-C-METHYL-D-ERYTHRITOL 4-PHOSPHATE CYTIDYLYLTRANSFERASE, CHLOROPLASTIC"/>
    <property type="match status" value="1"/>
</dbReference>
<keyword evidence="9" id="KW-1185">Reference proteome</keyword>
<comment type="similarity">
    <text evidence="3 7">Belongs to the IspD/TarI cytidylyltransferase family. IspD subfamily.</text>
</comment>
<dbReference type="RefSeq" id="WP_311366815.1">
    <property type="nucleotide sequence ID" value="NZ_JAVRHX010000001.1"/>
</dbReference>
<proteinExistence type="inferred from homology"/>
<protein>
    <recommendedName>
        <fullName evidence="7">2-C-methyl-D-erythritol 4-phosphate cytidylyltransferase</fullName>
        <ecNumber evidence="7">2.7.7.60</ecNumber>
    </recommendedName>
    <alternativeName>
        <fullName evidence="7">4-diphosphocytidyl-2C-methyl-D-erythritol synthase</fullName>
    </alternativeName>
    <alternativeName>
        <fullName evidence="7">MEP cytidylyltransferase</fullName>
        <shortName evidence="7">MCT</shortName>
    </alternativeName>
</protein>
<dbReference type="GO" id="GO:0050518">
    <property type="term" value="F:2-C-methyl-D-erythritol 4-phosphate cytidylyltransferase activity"/>
    <property type="evidence" value="ECO:0007669"/>
    <property type="project" value="UniProtKB-EC"/>
</dbReference>
<sequence length="239" mass="26277">MLLPATFPLIILAAGIGARMGAKQAKQYIEINGKTILEHTLDVFLSHSRISQIVVVLHPKDDIFHKLPIAQHELITTIIGGDERVDSVLSGLKHLNQMSNKTNENQYVLVHDAARPCIDHTSISQLIEVCENDVGGILAIPVADTIKQAKAENSLIDKTINREKLWQAQTPQMFKLQDLYSAIISAQKKGLNITDEASAMEHSGASVRLVLGTSKNIKVTHPSDLSLATYYLADKEKTI</sequence>
<dbReference type="Pfam" id="PF01128">
    <property type="entry name" value="IspD"/>
    <property type="match status" value="1"/>
</dbReference>
<evidence type="ECO:0000256" key="1">
    <source>
        <dbReference type="ARBA" id="ARBA00001282"/>
    </source>
</evidence>
<evidence type="ECO:0000256" key="5">
    <source>
        <dbReference type="ARBA" id="ARBA00022695"/>
    </source>
</evidence>
<dbReference type="PANTHER" id="PTHR32125:SF4">
    <property type="entry name" value="2-C-METHYL-D-ERYTHRITOL 4-PHOSPHATE CYTIDYLYLTRANSFERASE, CHLOROPLASTIC"/>
    <property type="match status" value="1"/>
</dbReference>
<dbReference type="EC" id="2.7.7.60" evidence="7"/>
<comment type="caution">
    <text evidence="8">The sequence shown here is derived from an EMBL/GenBank/DDBJ whole genome shotgun (WGS) entry which is preliminary data.</text>
</comment>
<feature type="site" description="Transition state stabilizer" evidence="7">
    <location>
        <position position="19"/>
    </location>
</feature>
<reference evidence="8 9" key="1">
    <citation type="submission" date="2023-09" db="EMBL/GenBank/DDBJ databases">
        <authorList>
            <person name="Rey-Velasco X."/>
        </authorList>
    </citation>
    <scope>NUCLEOTIDE SEQUENCE [LARGE SCALE GENOMIC DNA]</scope>
    <source>
        <strain evidence="8 9">P117</strain>
    </source>
</reference>
<dbReference type="EMBL" id="JAVRHX010000001">
    <property type="protein sequence ID" value="MDT0593293.1"/>
    <property type="molecule type" value="Genomic_DNA"/>
</dbReference>